<keyword evidence="4" id="KW-0067">ATP-binding</keyword>
<keyword evidence="1" id="KW-0418">Kinase</keyword>
<protein>
    <submittedName>
        <fullName evidence="4">ATP-binding protein</fullName>
    </submittedName>
</protein>
<evidence type="ECO:0000256" key="1">
    <source>
        <dbReference type="ARBA" id="ARBA00022527"/>
    </source>
</evidence>
<evidence type="ECO:0000313" key="4">
    <source>
        <dbReference type="EMBL" id="MFB9376119.1"/>
    </source>
</evidence>
<dbReference type="GO" id="GO:0005524">
    <property type="term" value="F:ATP binding"/>
    <property type="evidence" value="ECO:0007669"/>
    <property type="project" value="UniProtKB-KW"/>
</dbReference>
<dbReference type="InterPro" id="IPR036890">
    <property type="entry name" value="HATPase_C_sf"/>
</dbReference>
<feature type="compositionally biased region" description="Polar residues" evidence="2">
    <location>
        <begin position="1"/>
        <end position="11"/>
    </location>
</feature>
<gene>
    <name evidence="4" type="ORF">ACFFVI_03970</name>
</gene>
<dbReference type="PANTHER" id="PTHR35526">
    <property type="entry name" value="ANTI-SIGMA-F FACTOR RSBW-RELATED"/>
    <property type="match status" value="1"/>
</dbReference>
<dbReference type="Gene3D" id="3.30.565.10">
    <property type="entry name" value="Histidine kinase-like ATPase, C-terminal domain"/>
    <property type="match status" value="1"/>
</dbReference>
<keyword evidence="4" id="KW-0547">Nucleotide-binding</keyword>
<dbReference type="SUPFAM" id="SSF55874">
    <property type="entry name" value="ATPase domain of HSP90 chaperone/DNA topoisomerase II/histidine kinase"/>
    <property type="match status" value="1"/>
</dbReference>
<dbReference type="PANTHER" id="PTHR35526:SF3">
    <property type="entry name" value="ANTI-SIGMA-F FACTOR RSBW"/>
    <property type="match status" value="1"/>
</dbReference>
<evidence type="ECO:0000313" key="5">
    <source>
        <dbReference type="Proteomes" id="UP001589748"/>
    </source>
</evidence>
<evidence type="ECO:0000256" key="2">
    <source>
        <dbReference type="SAM" id="MobiDB-lite"/>
    </source>
</evidence>
<dbReference type="RefSeq" id="WP_380134594.1">
    <property type="nucleotide sequence ID" value="NZ_JBHLUI010000002.1"/>
</dbReference>
<name>A0ABV5LPV4_9ACTN</name>
<comment type="caution">
    <text evidence="4">The sequence shown here is derived from an EMBL/GenBank/DDBJ whole genome shotgun (WGS) entry which is preliminary data.</text>
</comment>
<proteinExistence type="predicted"/>
<keyword evidence="1" id="KW-0808">Transferase</keyword>
<sequence>MTAVSWSSVTTLPPDPRSSRAARGIVSDWCSRHGVDGDAVDTAVLLTAELVTNAVLHGRSEVVLRLRRTATRIRVGVGDENSRVPQRGPLDPDALNGRGMALVETLADAHGVDVDPGGKTVWFDVATEPARHAVPA</sequence>
<reference evidence="4 5" key="1">
    <citation type="submission" date="2024-09" db="EMBL/GenBank/DDBJ databases">
        <authorList>
            <person name="Sun Q."/>
            <person name="Mori K."/>
        </authorList>
    </citation>
    <scope>NUCLEOTIDE SEQUENCE [LARGE SCALE GENOMIC DNA]</scope>
    <source>
        <strain evidence="4 5">TISTR 1856</strain>
    </source>
</reference>
<keyword evidence="1" id="KW-0723">Serine/threonine-protein kinase</keyword>
<evidence type="ECO:0000259" key="3">
    <source>
        <dbReference type="Pfam" id="PF13581"/>
    </source>
</evidence>
<dbReference type="InterPro" id="IPR003594">
    <property type="entry name" value="HATPase_dom"/>
</dbReference>
<feature type="region of interest" description="Disordered" evidence="2">
    <location>
        <begin position="1"/>
        <end position="21"/>
    </location>
</feature>
<accession>A0ABV5LPV4</accession>
<dbReference type="InterPro" id="IPR050267">
    <property type="entry name" value="Anti-sigma-factor_SerPK"/>
</dbReference>
<keyword evidence="5" id="KW-1185">Reference proteome</keyword>
<feature type="domain" description="Histidine kinase/HSP90-like ATPase" evidence="3">
    <location>
        <begin position="12"/>
        <end position="123"/>
    </location>
</feature>
<organism evidence="4 5">
    <name type="scientific">Kineococcus gynurae</name>
    <dbReference type="NCBI Taxonomy" id="452979"/>
    <lineage>
        <taxon>Bacteria</taxon>
        <taxon>Bacillati</taxon>
        <taxon>Actinomycetota</taxon>
        <taxon>Actinomycetes</taxon>
        <taxon>Kineosporiales</taxon>
        <taxon>Kineosporiaceae</taxon>
        <taxon>Kineococcus</taxon>
    </lineage>
</organism>
<dbReference type="Proteomes" id="UP001589748">
    <property type="component" value="Unassembled WGS sequence"/>
</dbReference>
<dbReference type="Pfam" id="PF13581">
    <property type="entry name" value="HATPase_c_2"/>
    <property type="match status" value="1"/>
</dbReference>
<dbReference type="EMBL" id="JBHMDM010000002">
    <property type="protein sequence ID" value="MFB9376119.1"/>
    <property type="molecule type" value="Genomic_DNA"/>
</dbReference>
<dbReference type="CDD" id="cd16936">
    <property type="entry name" value="HATPase_RsbW-like"/>
    <property type="match status" value="1"/>
</dbReference>